<accession>A0A2I1GEE2</accession>
<dbReference type="GO" id="GO:0008270">
    <property type="term" value="F:zinc ion binding"/>
    <property type="evidence" value="ECO:0007669"/>
    <property type="project" value="UniProtKB-KW"/>
</dbReference>
<dbReference type="SUPFAM" id="SSF53098">
    <property type="entry name" value="Ribonuclease H-like"/>
    <property type="match status" value="1"/>
</dbReference>
<keyword evidence="8" id="KW-1185">Reference proteome</keyword>
<feature type="region of interest" description="Disordered" evidence="6">
    <location>
        <begin position="1"/>
        <end position="27"/>
    </location>
</feature>
<dbReference type="GO" id="GO:0005634">
    <property type="term" value="C:nucleus"/>
    <property type="evidence" value="ECO:0007669"/>
    <property type="project" value="UniProtKB-SubCell"/>
</dbReference>
<feature type="compositionally biased region" description="Polar residues" evidence="6">
    <location>
        <begin position="64"/>
        <end position="76"/>
    </location>
</feature>
<comment type="subcellular location">
    <subcellularLocation>
        <location evidence="1">Nucleus</location>
    </subcellularLocation>
</comment>
<keyword evidence="4" id="KW-0862">Zinc</keyword>
<protein>
    <recommendedName>
        <fullName evidence="9">HAT C-terminal dimerisation domain-containing protein</fullName>
    </recommendedName>
</protein>
<dbReference type="PANTHER" id="PTHR46481">
    <property type="entry name" value="ZINC FINGER BED DOMAIN-CONTAINING PROTEIN 4"/>
    <property type="match status" value="1"/>
</dbReference>
<dbReference type="VEuPathDB" id="FungiDB:RhiirA1_539964"/>
<feature type="compositionally biased region" description="Polar residues" evidence="6">
    <location>
        <begin position="87"/>
        <end position="96"/>
    </location>
</feature>
<proteinExistence type="predicted"/>
<evidence type="ECO:0000256" key="1">
    <source>
        <dbReference type="ARBA" id="ARBA00004123"/>
    </source>
</evidence>
<sequence length="552" mass="63267">MEAPSQLQSDIAILSDNEPKEKNSGRPFTDIWKYIKRGKSRGNGHYVGTCNFCANENEKKRGYSSDSEPENNQNASKKQKTAKNGKSKASGSININNHFQKKEKLNNNQIKEIDCGLVRAFVCCGIPLWIIENPAMINLIKSLNANYDPPSRTRLTETLLENEVAKVHHYCVTASKKKIEGGTLKTYIKTQWTTTYDCINSVLRCKEAFNYILENNQDEIKNVAVVQILTARGFYDDLQVLCNTLLPIKNAILSLESKRTTLADCMIRLFHIAAIVKNTINIVDYRVFRQACINIFNKRYNEFNDPYYLLAFFLHPAWKGDGIKDEMFQQLSTTALTLWKTWGHKQKSCKELLKQLRRYKLKKAPYNAEFSNASSESPIDWWLTIFDGNNQLQRLATKLFSISPHSASCERQFSSLGWFFGKRRQRLNLETIESLGKVHRYILSNAEKELGHHIKTYEEDYIRNLVNVATVNNDDEYDDLSDDNPDLNDDENFDVDSTSQNTGAISQLDIEKTVDLTPWVVIDPTFIPQCTQSFSDDNDESDFDVTNLVAEE</sequence>
<evidence type="ECO:0000256" key="5">
    <source>
        <dbReference type="ARBA" id="ARBA00023242"/>
    </source>
</evidence>
<dbReference type="VEuPathDB" id="FungiDB:RhiirFUN_000427"/>
<evidence type="ECO:0000256" key="4">
    <source>
        <dbReference type="ARBA" id="ARBA00022833"/>
    </source>
</evidence>
<evidence type="ECO:0000256" key="6">
    <source>
        <dbReference type="SAM" id="MobiDB-lite"/>
    </source>
</evidence>
<dbReference type="InterPro" id="IPR012337">
    <property type="entry name" value="RNaseH-like_sf"/>
</dbReference>
<keyword evidence="3" id="KW-0863">Zinc-finger</keyword>
<keyword evidence="2" id="KW-0479">Metal-binding</keyword>
<evidence type="ECO:0000256" key="2">
    <source>
        <dbReference type="ARBA" id="ARBA00022723"/>
    </source>
</evidence>
<dbReference type="Proteomes" id="UP000234323">
    <property type="component" value="Unassembled WGS sequence"/>
</dbReference>
<dbReference type="PANTHER" id="PTHR46481:SF10">
    <property type="entry name" value="ZINC FINGER BED DOMAIN-CONTAINING PROTEIN 39"/>
    <property type="match status" value="1"/>
</dbReference>
<reference evidence="7 8" key="1">
    <citation type="submission" date="2015-10" db="EMBL/GenBank/DDBJ databases">
        <title>Genome analyses suggest a sexual origin of heterokaryosis in a supposedly ancient asexual fungus.</title>
        <authorList>
            <person name="Ropars J."/>
            <person name="Sedzielewska K."/>
            <person name="Noel J."/>
            <person name="Charron P."/>
            <person name="Farinelli L."/>
            <person name="Marton T."/>
            <person name="Kruger M."/>
            <person name="Pelin A."/>
            <person name="Brachmann A."/>
            <person name="Corradi N."/>
        </authorList>
    </citation>
    <scope>NUCLEOTIDE SEQUENCE [LARGE SCALE GENOMIC DNA]</scope>
    <source>
        <strain evidence="7 8">A4</strain>
    </source>
</reference>
<dbReference type="VEuPathDB" id="FungiDB:FUN_006432"/>
<evidence type="ECO:0000313" key="7">
    <source>
        <dbReference type="EMBL" id="PKY44994.1"/>
    </source>
</evidence>
<evidence type="ECO:0000256" key="3">
    <source>
        <dbReference type="ARBA" id="ARBA00022771"/>
    </source>
</evidence>
<organism evidence="7 8">
    <name type="scientific">Rhizophagus irregularis</name>
    <dbReference type="NCBI Taxonomy" id="588596"/>
    <lineage>
        <taxon>Eukaryota</taxon>
        <taxon>Fungi</taxon>
        <taxon>Fungi incertae sedis</taxon>
        <taxon>Mucoromycota</taxon>
        <taxon>Glomeromycotina</taxon>
        <taxon>Glomeromycetes</taxon>
        <taxon>Glomerales</taxon>
        <taxon>Glomeraceae</taxon>
        <taxon>Rhizophagus</taxon>
    </lineage>
</organism>
<feature type="region of interest" description="Disordered" evidence="6">
    <location>
        <begin position="61"/>
        <end position="96"/>
    </location>
</feature>
<feature type="region of interest" description="Disordered" evidence="6">
    <location>
        <begin position="474"/>
        <end position="499"/>
    </location>
</feature>
<dbReference type="EMBL" id="LLXI01000360">
    <property type="protein sequence ID" value="PKY44994.1"/>
    <property type="molecule type" value="Genomic_DNA"/>
</dbReference>
<dbReference type="AlphaFoldDB" id="A0A2I1GEE2"/>
<evidence type="ECO:0000313" key="8">
    <source>
        <dbReference type="Proteomes" id="UP000234323"/>
    </source>
</evidence>
<feature type="compositionally biased region" description="Basic residues" evidence="6">
    <location>
        <begin position="77"/>
        <end position="86"/>
    </location>
</feature>
<dbReference type="VEuPathDB" id="FungiDB:RhiirA1_476453"/>
<comment type="caution">
    <text evidence="7">The sequence shown here is derived from an EMBL/GenBank/DDBJ whole genome shotgun (WGS) entry which is preliminary data.</text>
</comment>
<keyword evidence="5" id="KW-0539">Nucleus</keyword>
<dbReference type="InterPro" id="IPR052035">
    <property type="entry name" value="ZnF_BED_domain_contain"/>
</dbReference>
<dbReference type="VEuPathDB" id="FungiDB:RhiirFUN_004416"/>
<name>A0A2I1GEE2_9GLOM</name>
<feature type="compositionally biased region" description="Acidic residues" evidence="6">
    <location>
        <begin position="474"/>
        <end position="494"/>
    </location>
</feature>
<evidence type="ECO:0008006" key="9">
    <source>
        <dbReference type="Google" id="ProtNLM"/>
    </source>
</evidence>
<gene>
    <name evidence="7" type="ORF">RhiirA4_419485</name>
</gene>